<evidence type="ECO:0000256" key="7">
    <source>
        <dbReference type="ARBA" id="ARBA00023237"/>
    </source>
</evidence>
<keyword evidence="13" id="KW-0675">Receptor</keyword>
<gene>
    <name evidence="13" type="ORF">NC00_02550</name>
</gene>
<dbReference type="InterPro" id="IPR036942">
    <property type="entry name" value="Beta-barrel_TonB_sf"/>
</dbReference>
<evidence type="ECO:0000256" key="8">
    <source>
        <dbReference type="PROSITE-ProRule" id="PRU01360"/>
    </source>
</evidence>
<feature type="region of interest" description="Disordered" evidence="10">
    <location>
        <begin position="48"/>
        <end position="67"/>
    </location>
</feature>
<dbReference type="AlphaFoldDB" id="A0AB34PCT9"/>
<dbReference type="InterPro" id="IPR039426">
    <property type="entry name" value="TonB-dep_rcpt-like"/>
</dbReference>
<evidence type="ECO:0000313" key="13">
    <source>
        <dbReference type="EMBL" id="KGK59372.1"/>
    </source>
</evidence>
<feature type="domain" description="TonB-dependent receptor plug" evidence="12">
    <location>
        <begin position="12"/>
        <end position="132"/>
    </location>
</feature>
<keyword evidence="5 9" id="KW-0798">TonB box</keyword>
<protein>
    <submittedName>
        <fullName evidence="13">TonB-dependent receptor</fullName>
    </submittedName>
</protein>
<evidence type="ECO:0000256" key="3">
    <source>
        <dbReference type="ARBA" id="ARBA00022452"/>
    </source>
</evidence>
<evidence type="ECO:0000256" key="10">
    <source>
        <dbReference type="SAM" id="MobiDB-lite"/>
    </source>
</evidence>
<evidence type="ECO:0000256" key="4">
    <source>
        <dbReference type="ARBA" id="ARBA00022692"/>
    </source>
</evidence>
<dbReference type="SUPFAM" id="SSF56935">
    <property type="entry name" value="Porins"/>
    <property type="match status" value="1"/>
</dbReference>
<accession>A0AB34PCT9</accession>
<dbReference type="Gene3D" id="2.170.130.10">
    <property type="entry name" value="TonB-dependent receptor, plug domain"/>
    <property type="match status" value="1"/>
</dbReference>
<dbReference type="EMBL" id="JRQI01000007">
    <property type="protein sequence ID" value="KGK59372.1"/>
    <property type="molecule type" value="Genomic_DNA"/>
</dbReference>
<feature type="domain" description="TonB-dependent receptor-like beta-barrel" evidence="11">
    <location>
        <begin position="248"/>
        <end position="691"/>
    </location>
</feature>
<reference evidence="13 14" key="1">
    <citation type="submission" date="2014-10" db="EMBL/GenBank/DDBJ databases">
        <title>Genome sequence of a Xanthomonas strain that is pathogenic on beans.</title>
        <authorList>
            <person name="Aritua V."/>
            <person name="Sapp M."/>
            <person name="Harrison J."/>
            <person name="Smith J."/>
            <person name="Studholme D."/>
        </authorList>
    </citation>
    <scope>NUCLEOTIDE SEQUENCE [LARGE SCALE GENOMIC DNA]</scope>
    <source>
        <strain evidence="13 14">Nyagatare</strain>
    </source>
</reference>
<dbReference type="InterPro" id="IPR000531">
    <property type="entry name" value="Beta-barrel_TonB"/>
</dbReference>
<dbReference type="GO" id="GO:0009279">
    <property type="term" value="C:cell outer membrane"/>
    <property type="evidence" value="ECO:0007669"/>
    <property type="project" value="UniProtKB-SubCell"/>
</dbReference>
<evidence type="ECO:0000256" key="6">
    <source>
        <dbReference type="ARBA" id="ARBA00023136"/>
    </source>
</evidence>
<dbReference type="PANTHER" id="PTHR47234">
    <property type="match status" value="1"/>
</dbReference>
<sequence>MEVTGTRIRGGTTPSPVVTIGSERFREEGFADLGEVVRSLPQNFSGGQNPGIAAGATGGGQGNQNITGGSGLNLRGLGQDATLTLLNGRRMSYGGFVQMVDISAIPVEAVERIDIVADGASAIYGSDAVGGVGNIILRRDFDGIEVGSRYGTATDGGLTTHEYTATGGAVWQSGGLIATWKRSDNDPVRADQRDYAQDMYAPSTLYQGGALRSGLLSAHQGVGELVELTLDAFRTERSITTDMAYASTYEHSAPETTTTLVAPGLEVYLPGDWSMSLGGTWGREATDVDYTVFTPATGGAALSRTAYRNRSRAYELGAEGPLLALPAGDARLAVGVGYRENSFLSRNMVSGYTQVDGELSSRFGYAELNVPLVAPQQGVPGVQRLTVTGAVRGEDYDSFGGVTTPKFGVIYGPSDDMTFKLSWGKSFKVPTLSQQYLAGDAILFPAAVLGGTGYAPGATTLLVGGGSTALSPERARTWSASLAVHPRAWPGLEAELSWFDIDYEDRVVQPLVPAQALSNPAFAPFITTSPTQAELAAALQGFRFVNGTGAPYVPAQVVAIASNQYVNAARQRARGVDLSGSWRVDLGQGALTFRGALTWLDSTRQVAAGLPTYDLAGTLFQPPRRSGRAGTVWQQGGFSAALFGNYKDGVTNAADGSEGASFTTFDATLRYDSGERADIWSGLALELALQNAFNRAPPLYATTTRTYAPYDSTNYSAIGRYVSLAVSKHW</sequence>
<keyword evidence="7 8" id="KW-0998">Cell outer membrane</keyword>
<comment type="subcellular location">
    <subcellularLocation>
        <location evidence="1 8">Cell outer membrane</location>
        <topology evidence="1 8">Multi-pass membrane protein</topology>
    </subcellularLocation>
</comment>
<evidence type="ECO:0000256" key="2">
    <source>
        <dbReference type="ARBA" id="ARBA00022448"/>
    </source>
</evidence>
<keyword evidence="2 8" id="KW-0813">Transport</keyword>
<organism evidence="13 14">
    <name type="scientific">Xanthomonas cannabis pv. phaseoli</name>
    <dbReference type="NCBI Taxonomy" id="1885902"/>
    <lineage>
        <taxon>Bacteria</taxon>
        <taxon>Pseudomonadati</taxon>
        <taxon>Pseudomonadota</taxon>
        <taxon>Gammaproteobacteria</taxon>
        <taxon>Lysobacterales</taxon>
        <taxon>Lysobacteraceae</taxon>
        <taxon>Xanthomonas</taxon>
    </lineage>
</organism>
<evidence type="ECO:0000256" key="9">
    <source>
        <dbReference type="RuleBase" id="RU003357"/>
    </source>
</evidence>
<dbReference type="Proteomes" id="UP000029879">
    <property type="component" value="Unassembled WGS sequence"/>
</dbReference>
<evidence type="ECO:0000259" key="12">
    <source>
        <dbReference type="Pfam" id="PF07715"/>
    </source>
</evidence>
<dbReference type="Pfam" id="PF00593">
    <property type="entry name" value="TonB_dep_Rec_b-barrel"/>
    <property type="match status" value="1"/>
</dbReference>
<evidence type="ECO:0000256" key="5">
    <source>
        <dbReference type="ARBA" id="ARBA00023077"/>
    </source>
</evidence>
<name>A0AB34PCT9_9XANT</name>
<dbReference type="InterPro" id="IPR012910">
    <property type="entry name" value="Plug_dom"/>
</dbReference>
<proteinExistence type="inferred from homology"/>
<comment type="caution">
    <text evidence="13">The sequence shown here is derived from an EMBL/GenBank/DDBJ whole genome shotgun (WGS) entry which is preliminary data.</text>
</comment>
<keyword evidence="6 8" id="KW-0472">Membrane</keyword>
<comment type="similarity">
    <text evidence="8 9">Belongs to the TonB-dependent receptor family.</text>
</comment>
<evidence type="ECO:0000313" key="14">
    <source>
        <dbReference type="Proteomes" id="UP000029879"/>
    </source>
</evidence>
<dbReference type="Gene3D" id="2.40.170.20">
    <property type="entry name" value="TonB-dependent receptor, beta-barrel domain"/>
    <property type="match status" value="1"/>
</dbReference>
<dbReference type="Pfam" id="PF07715">
    <property type="entry name" value="Plug"/>
    <property type="match status" value="1"/>
</dbReference>
<keyword evidence="4 8" id="KW-0812">Transmembrane</keyword>
<keyword evidence="3 8" id="KW-1134">Transmembrane beta strand</keyword>
<dbReference type="InterPro" id="IPR037066">
    <property type="entry name" value="Plug_dom_sf"/>
</dbReference>
<dbReference type="PANTHER" id="PTHR47234:SF3">
    <property type="entry name" value="SECRETIN_TONB SHORT N-TERMINAL DOMAIN-CONTAINING PROTEIN"/>
    <property type="match status" value="1"/>
</dbReference>
<dbReference type="PROSITE" id="PS52016">
    <property type="entry name" value="TONB_DEPENDENT_REC_3"/>
    <property type="match status" value="1"/>
</dbReference>
<evidence type="ECO:0000256" key="1">
    <source>
        <dbReference type="ARBA" id="ARBA00004571"/>
    </source>
</evidence>
<evidence type="ECO:0000259" key="11">
    <source>
        <dbReference type="Pfam" id="PF00593"/>
    </source>
</evidence>